<dbReference type="AlphaFoldDB" id="A0AAU6SUB8"/>
<protein>
    <submittedName>
        <fullName evidence="1">Transporter substrate-binding domain-containing protein</fullName>
    </submittedName>
</protein>
<dbReference type="SUPFAM" id="SSF53850">
    <property type="entry name" value="Periplasmic binding protein-like II"/>
    <property type="match status" value="1"/>
</dbReference>
<proteinExistence type="predicted"/>
<sequence>MVNLRHKKERKVIMNELRFWNGNKSLARQQHEFNVLSAIQQGCNMPWSIIHDTTDYPNAEDESRIFQRGADLLTTVAGNRKFAQDEHIAIHQPICGGILGCRILVIRTSEQALFDHIEESALKNKIAGIPATWADADLLRYNGYQVLEKGSLHQMFLMLREGLCDFIPLGINEVQSLFKQSSNTNQEITIETNMMLFYPLPIVFYLHPQRLDLKKSIERGIEKLTQNGTLQRIYRYHYQNAIQSMTPEKRRIIQLTNPNLNQHWLGFKAYYMK</sequence>
<evidence type="ECO:0000313" key="1">
    <source>
        <dbReference type="EMBL" id="XAG23593.1"/>
    </source>
</evidence>
<reference evidence="1" key="1">
    <citation type="submission" date="2022-03" db="EMBL/GenBank/DDBJ databases">
        <title>Sea Food Isolates.</title>
        <authorList>
            <person name="Li c."/>
        </authorList>
    </citation>
    <scope>NUCLEOTIDE SEQUENCE</scope>
    <source>
        <strain evidence="1">19CA03SA04</strain>
    </source>
</reference>
<name>A0AAU6SUB8_UNCXX</name>
<gene>
    <name evidence="1" type="ORF">MRM62_07075</name>
</gene>
<accession>A0AAU6SUB8</accession>
<organism evidence="1">
    <name type="scientific">bacterium 19CA03SA04</name>
    <dbReference type="NCBI Taxonomy" id="2920698"/>
    <lineage>
        <taxon>Bacteria</taxon>
    </lineage>
</organism>
<dbReference type="Gene3D" id="3.40.190.10">
    <property type="entry name" value="Periplasmic binding protein-like II"/>
    <property type="match status" value="2"/>
</dbReference>
<dbReference type="EMBL" id="CP095340">
    <property type="protein sequence ID" value="XAG23593.1"/>
    <property type="molecule type" value="Genomic_DNA"/>
</dbReference>